<dbReference type="Proteomes" id="UP000070319">
    <property type="component" value="Unassembled WGS sequence"/>
</dbReference>
<dbReference type="PATRIC" id="fig|329854.7.peg.4706"/>
<comment type="caution">
    <text evidence="1">The sequence shown here is derived from an EMBL/GenBank/DDBJ whole genome shotgun (WGS) entry which is preliminary data.</text>
</comment>
<gene>
    <name evidence="1" type="ORF">HMPREF2531_04634</name>
</gene>
<dbReference type="EMBL" id="LTDF01000165">
    <property type="protein sequence ID" value="KXT42566.1"/>
    <property type="molecule type" value="Genomic_DNA"/>
</dbReference>
<organism evidence="1">
    <name type="scientific">Bacteroides intestinalis</name>
    <dbReference type="NCBI Taxonomy" id="329854"/>
    <lineage>
        <taxon>Bacteria</taxon>
        <taxon>Pseudomonadati</taxon>
        <taxon>Bacteroidota</taxon>
        <taxon>Bacteroidia</taxon>
        <taxon>Bacteroidales</taxon>
        <taxon>Bacteroidaceae</taxon>
        <taxon>Bacteroides</taxon>
    </lineage>
</organism>
<name>A0A139KTU4_9BACE</name>
<protein>
    <submittedName>
        <fullName evidence="1">Uncharacterized protein</fullName>
    </submittedName>
</protein>
<accession>A0A139KTU4</accession>
<reference evidence="1 2" key="1">
    <citation type="submission" date="2016-02" db="EMBL/GenBank/DDBJ databases">
        <authorList>
            <person name="Wen L."/>
            <person name="He K."/>
            <person name="Yang H."/>
        </authorList>
    </citation>
    <scope>NUCLEOTIDE SEQUENCE [LARGE SCALE GENOMIC DNA]</scope>
    <source>
        <strain evidence="1 2">KLE1704</strain>
    </source>
</reference>
<sequence>MEKNKAELTRLYTIILFLFILPILSLKEVFEEAHPFTLVH</sequence>
<evidence type="ECO:0000313" key="2">
    <source>
        <dbReference type="Proteomes" id="UP000070319"/>
    </source>
</evidence>
<proteinExistence type="predicted"/>
<evidence type="ECO:0000313" key="1">
    <source>
        <dbReference type="EMBL" id="KXT42566.1"/>
    </source>
</evidence>
<dbReference type="AlphaFoldDB" id="A0A139KTU4"/>